<dbReference type="Proteomes" id="UP001302367">
    <property type="component" value="Chromosome 3"/>
</dbReference>
<dbReference type="InterPro" id="IPR002347">
    <property type="entry name" value="SDR_fam"/>
</dbReference>
<dbReference type="Gene3D" id="3.40.50.720">
    <property type="entry name" value="NAD(P)-binding Rossmann-like Domain"/>
    <property type="match status" value="1"/>
</dbReference>
<reference evidence="5 7" key="2">
    <citation type="submission" date="2023-09" db="EMBL/GenBank/DDBJ databases">
        <title>Complete-Gapless Cercospora beticola genome.</title>
        <authorList>
            <person name="Wyatt N.A."/>
            <person name="Spanner R.E."/>
            <person name="Bolton M.D."/>
        </authorList>
    </citation>
    <scope>NUCLEOTIDE SEQUENCE [LARGE SCALE GENOMIC DNA]</scope>
    <source>
        <strain evidence="5">Cb09-40</strain>
    </source>
</reference>
<dbReference type="Pfam" id="PF00106">
    <property type="entry name" value="adh_short"/>
    <property type="match status" value="2"/>
</dbReference>
<name>A0A2G5I4T3_CERBT</name>
<dbReference type="SUPFAM" id="SSF51735">
    <property type="entry name" value="NAD(P)-binding Rossmann-fold domains"/>
    <property type="match status" value="1"/>
</dbReference>
<organism evidence="4 6">
    <name type="scientific">Cercospora beticola</name>
    <name type="common">Sugarbeet leaf spot fungus</name>
    <dbReference type="NCBI Taxonomy" id="122368"/>
    <lineage>
        <taxon>Eukaryota</taxon>
        <taxon>Fungi</taxon>
        <taxon>Dikarya</taxon>
        <taxon>Ascomycota</taxon>
        <taxon>Pezizomycotina</taxon>
        <taxon>Dothideomycetes</taxon>
        <taxon>Dothideomycetidae</taxon>
        <taxon>Mycosphaerellales</taxon>
        <taxon>Mycosphaerellaceae</taxon>
        <taxon>Cercospora</taxon>
    </lineage>
</organism>
<dbReference type="InterPro" id="IPR036291">
    <property type="entry name" value="NAD(P)-bd_dom_sf"/>
</dbReference>
<keyword evidence="7" id="KW-1185">Reference proteome</keyword>
<keyword evidence="3" id="KW-0560">Oxidoreductase</keyword>
<dbReference type="InterPro" id="IPR020904">
    <property type="entry name" value="Sc_DH/Rdtase_CS"/>
</dbReference>
<dbReference type="PROSITE" id="PS00061">
    <property type="entry name" value="ADH_SHORT"/>
    <property type="match status" value="1"/>
</dbReference>
<evidence type="ECO:0000313" key="4">
    <source>
        <dbReference type="EMBL" id="PIA99493.1"/>
    </source>
</evidence>
<dbReference type="GO" id="GO:0005737">
    <property type="term" value="C:cytoplasm"/>
    <property type="evidence" value="ECO:0007669"/>
    <property type="project" value="TreeGrafter"/>
</dbReference>
<proteinExistence type="inferred from homology"/>
<dbReference type="PANTHER" id="PTHR44229:SF4">
    <property type="entry name" value="15-HYDROXYPROSTAGLANDIN DEHYDROGENASE [NAD(+)]"/>
    <property type="match status" value="1"/>
</dbReference>
<dbReference type="OrthoDB" id="5371740at2759"/>
<accession>A0A2G5I4T3</accession>
<dbReference type="PRINTS" id="PR00081">
    <property type="entry name" value="GDHRDH"/>
</dbReference>
<sequence>METFKGNNDVSRLKGKVCLVTGGASGIGLATVQHWAAAGALVTIADLRTEEKGCALAQDISDETGGNVNYVRCDVTDWDSQINAFRSAVTFGAKEELDVVATFAGTAFAAENVVDQVLRAGEPSLESKLAPPDVRNIDINLKGVYYSTWLALYYMRMKPGARNSPSIQDGINTVPLAEKSLVMVSSIAGYFDSPKTATYPASKFGVRGLFRATRARTLDIGVRCNLLAPWFVDTPLVAPIKNGMAARGIDIGRVLSFASIESCVEAATFCAVDTELHGRALAIQPEGIFDLKDDFEHGWAGDQLRPIIQRRRDAGFKA</sequence>
<dbReference type="GO" id="GO:0016616">
    <property type="term" value="F:oxidoreductase activity, acting on the CH-OH group of donors, NAD or NADP as acceptor"/>
    <property type="evidence" value="ECO:0007669"/>
    <property type="project" value="TreeGrafter"/>
</dbReference>
<gene>
    <name evidence="4" type="ORF">CB0940_03004</name>
    <name evidence="5" type="ORF">RHO25_004788</name>
</gene>
<dbReference type="PANTHER" id="PTHR44229">
    <property type="entry name" value="15-HYDROXYPROSTAGLANDIN DEHYDROGENASE [NAD(+)]"/>
    <property type="match status" value="1"/>
</dbReference>
<protein>
    <submittedName>
        <fullName evidence="4">5'-hydroxyaverantin dehydrogenase</fullName>
    </submittedName>
</protein>
<evidence type="ECO:0000256" key="3">
    <source>
        <dbReference type="ARBA" id="ARBA00023002"/>
    </source>
</evidence>
<dbReference type="EMBL" id="CP134186">
    <property type="protein sequence ID" value="WPB00169.1"/>
    <property type="molecule type" value="Genomic_DNA"/>
</dbReference>
<keyword evidence="2" id="KW-0521">NADP</keyword>
<dbReference type="AlphaFoldDB" id="A0A2G5I4T3"/>
<dbReference type="Proteomes" id="UP000230605">
    <property type="component" value="Chromosome 3"/>
</dbReference>
<reference evidence="4 6" key="1">
    <citation type="submission" date="2015-10" db="EMBL/GenBank/DDBJ databases">
        <title>The cercosporin biosynthetic gene cluster was horizontally transferred to several fungal lineages and shown to be expanded in Cercospora beticola based on microsynteny with recipient genomes.</title>
        <authorList>
            <person name="De Jonge R."/>
            <person name="Ebert M.K."/>
            <person name="Suttle J.C."/>
            <person name="Jurick Ii W.M."/>
            <person name="Secor G.A."/>
            <person name="Thomma B.P."/>
            <person name="Van De Peer Y."/>
            <person name="Bolton M.D."/>
        </authorList>
    </citation>
    <scope>NUCLEOTIDE SEQUENCE [LARGE SCALE GENOMIC DNA]</scope>
    <source>
        <strain evidence="4 6">09-40</strain>
    </source>
</reference>
<evidence type="ECO:0000313" key="5">
    <source>
        <dbReference type="EMBL" id="WPB00169.1"/>
    </source>
</evidence>
<evidence type="ECO:0000313" key="7">
    <source>
        <dbReference type="Proteomes" id="UP001302367"/>
    </source>
</evidence>
<evidence type="ECO:0000256" key="2">
    <source>
        <dbReference type="ARBA" id="ARBA00022857"/>
    </source>
</evidence>
<dbReference type="EMBL" id="LKMD01000101">
    <property type="protein sequence ID" value="PIA99493.1"/>
    <property type="molecule type" value="Genomic_DNA"/>
</dbReference>
<evidence type="ECO:0000256" key="1">
    <source>
        <dbReference type="ARBA" id="ARBA00006484"/>
    </source>
</evidence>
<comment type="similarity">
    <text evidence="1">Belongs to the short-chain dehydrogenases/reductases (SDR) family.</text>
</comment>
<evidence type="ECO:0000313" key="6">
    <source>
        <dbReference type="Proteomes" id="UP000230605"/>
    </source>
</evidence>